<proteinExistence type="predicted"/>
<dbReference type="SMART" id="SM00387">
    <property type="entry name" value="HATPase_c"/>
    <property type="match status" value="1"/>
</dbReference>
<evidence type="ECO:0000256" key="3">
    <source>
        <dbReference type="ARBA" id="ARBA00022553"/>
    </source>
</evidence>
<evidence type="ECO:0000313" key="6">
    <source>
        <dbReference type="EMBL" id="MBD4340826.1"/>
    </source>
</evidence>
<reference evidence="6" key="2">
    <citation type="submission" date="2020-01" db="EMBL/GenBank/DDBJ databases">
        <authorList>
            <person name="Richard D."/>
        </authorList>
    </citation>
    <scope>NUCLEOTIDE SEQUENCE</scope>
    <source>
        <strain evidence="6">JP541</strain>
    </source>
</reference>
<gene>
    <name evidence="6" type="ORF">GUH15_33295</name>
    <name evidence="5" type="ORF">XAC3562_350071</name>
</gene>
<dbReference type="PROSITE" id="PS50109">
    <property type="entry name" value="HIS_KIN"/>
    <property type="match status" value="1"/>
</dbReference>
<reference evidence="5 7" key="1">
    <citation type="submission" date="2014-09" db="EMBL/GenBank/DDBJ databases">
        <authorList>
            <person name="Regsiter A."/>
        </authorList>
    </citation>
    <scope>NUCLEOTIDE SEQUENCE [LARGE SCALE GENOMIC DNA]</scope>
</reference>
<dbReference type="Pfam" id="PF02518">
    <property type="entry name" value="HATPase_c"/>
    <property type="match status" value="1"/>
</dbReference>
<sequence>MTAKFFLNQALLPSPDILRAFGDQMMEGLLLFRADGKLILANAIARQSLCKEDPTDDRNLGERISQVLPSDALNQARSKGSWTGSLPVADRVVIAHLYYNEECGPGHFLALFHNIEGQQDYERELQQRHAELRQAYLRLNGAQDKLLQSEKMASIGQLAAGVAHEINNPIGYVHSNLGSLQEYLRSLFTLIEAYERALQAPDPKALIPEIDEIRNRADIDFISRDLPQLMAESREGIERVTRIVRDLKDFSYSDRSESWKMVDLHAGLESTINIIWNELKYKVTLERNYAELPLVECLPSELNQVYMNMLLNAGQAIVERGTIAVTTGRDEAENVWIQFQDSGAGIAPDLLQRIFDPFFTTKPVGSGTGLGLSISYGIINKHHGRIDVESTPGQGASFRITLPIRQPR</sequence>
<dbReference type="PRINTS" id="PR00344">
    <property type="entry name" value="BCTRLSENSOR"/>
</dbReference>
<dbReference type="InterPro" id="IPR003594">
    <property type="entry name" value="HATPase_dom"/>
</dbReference>
<dbReference type="AlphaFoldDB" id="A0A0U5FDG5"/>
<dbReference type="PANTHER" id="PTHR43065">
    <property type="entry name" value="SENSOR HISTIDINE KINASE"/>
    <property type="match status" value="1"/>
</dbReference>
<dbReference type="KEGG" id="xcm:J164_02136"/>
<dbReference type="GeneID" id="66911127"/>
<comment type="catalytic activity">
    <reaction evidence="1">
        <text>ATP + protein L-histidine = ADP + protein N-phospho-L-histidine.</text>
        <dbReference type="EC" id="2.7.13.3"/>
    </reaction>
</comment>
<dbReference type="CDD" id="cd00082">
    <property type="entry name" value="HisKA"/>
    <property type="match status" value="1"/>
</dbReference>
<comment type="caution">
    <text evidence="5">The sequence shown here is derived from an EMBL/GenBank/DDBJ whole genome shotgun (WGS) entry which is preliminary data.</text>
</comment>
<keyword evidence="3" id="KW-0597">Phosphoprotein</keyword>
<dbReference type="OMA" id="YHAMRAN"/>
<evidence type="ECO:0000259" key="4">
    <source>
        <dbReference type="PROSITE" id="PS50109"/>
    </source>
</evidence>
<evidence type="ECO:0000313" key="5">
    <source>
        <dbReference type="EMBL" id="CEG16317.1"/>
    </source>
</evidence>
<accession>A0A0U5FDG5</accession>
<dbReference type="GO" id="GO:0000155">
    <property type="term" value="F:phosphorelay sensor kinase activity"/>
    <property type="evidence" value="ECO:0007669"/>
    <property type="project" value="InterPro"/>
</dbReference>
<dbReference type="KEGG" id="xcw:J162_02138"/>
<protein>
    <recommendedName>
        <fullName evidence="2">histidine kinase</fullName>
        <ecNumber evidence="2">2.7.13.3</ecNumber>
    </recommendedName>
</protein>
<feature type="domain" description="Histidine kinase" evidence="4">
    <location>
        <begin position="161"/>
        <end position="406"/>
    </location>
</feature>
<dbReference type="KEGG" id="xcr:J163_02136"/>
<dbReference type="InterPro" id="IPR005467">
    <property type="entry name" value="His_kinase_dom"/>
</dbReference>
<dbReference type="KEGG" id="xcf:J172_02139"/>
<dbReference type="SUPFAM" id="SSF55874">
    <property type="entry name" value="ATPase domain of HSP90 chaperone/DNA topoisomerase II/histidine kinase"/>
    <property type="match status" value="1"/>
</dbReference>
<dbReference type="InterPro" id="IPR003661">
    <property type="entry name" value="HisK_dim/P_dom"/>
</dbReference>
<keyword evidence="6" id="KW-0418">Kinase</keyword>
<dbReference type="EMBL" id="CCXZ01000128">
    <property type="protein sequence ID" value="CEG16317.1"/>
    <property type="molecule type" value="Genomic_DNA"/>
</dbReference>
<dbReference type="PATRIC" id="fig|434928.28.peg.2192"/>
<dbReference type="KEGG" id="xcn:J169_02145"/>
<dbReference type="EC" id="2.7.13.3" evidence="2"/>
<dbReference type="KEGG" id="xcu:J159_02136"/>
<dbReference type="PANTHER" id="PTHR43065:SF50">
    <property type="entry name" value="HISTIDINE KINASE"/>
    <property type="match status" value="1"/>
</dbReference>
<dbReference type="EMBL" id="JAABFR010002812">
    <property type="protein sequence ID" value="MBD4340826.1"/>
    <property type="molecule type" value="Genomic_DNA"/>
</dbReference>
<dbReference type="InterPro" id="IPR004358">
    <property type="entry name" value="Sig_transdc_His_kin-like_C"/>
</dbReference>
<keyword evidence="7" id="KW-1185">Reference proteome</keyword>
<dbReference type="InterPro" id="IPR036890">
    <property type="entry name" value="HATPase_C_sf"/>
</dbReference>
<keyword evidence="6" id="KW-0808">Transferase</keyword>
<dbReference type="Gene3D" id="1.10.287.130">
    <property type="match status" value="1"/>
</dbReference>
<dbReference type="Gene3D" id="3.30.565.10">
    <property type="entry name" value="Histidine kinase-like ATPase, C-terminal domain"/>
    <property type="match status" value="1"/>
</dbReference>
<evidence type="ECO:0000256" key="2">
    <source>
        <dbReference type="ARBA" id="ARBA00012438"/>
    </source>
</evidence>
<organism evidence="5 7">
    <name type="scientific">Xanthomonas citri pv. citri</name>
    <dbReference type="NCBI Taxonomy" id="611301"/>
    <lineage>
        <taxon>Bacteria</taxon>
        <taxon>Pseudomonadati</taxon>
        <taxon>Pseudomonadota</taxon>
        <taxon>Gammaproteobacteria</taxon>
        <taxon>Lysobacterales</taxon>
        <taxon>Lysobacteraceae</taxon>
        <taxon>Xanthomonas</taxon>
    </lineage>
</organism>
<dbReference type="Proteomes" id="UP000653002">
    <property type="component" value="Unassembled WGS sequence"/>
</dbReference>
<name>A0A0U5FDG5_XANCI</name>
<dbReference type="SUPFAM" id="SSF47384">
    <property type="entry name" value="Homodimeric domain of signal transducing histidine kinase"/>
    <property type="match status" value="1"/>
</dbReference>
<evidence type="ECO:0000313" key="7">
    <source>
        <dbReference type="Proteomes" id="UP000052230"/>
    </source>
</evidence>
<dbReference type="RefSeq" id="WP_003482941.1">
    <property type="nucleotide sequence ID" value="NZ_CAVLHM010000046.1"/>
</dbReference>
<dbReference type="InterPro" id="IPR036097">
    <property type="entry name" value="HisK_dim/P_sf"/>
</dbReference>
<evidence type="ECO:0000256" key="1">
    <source>
        <dbReference type="ARBA" id="ARBA00000085"/>
    </source>
</evidence>
<dbReference type="Proteomes" id="UP000052230">
    <property type="component" value="Unassembled WGS sequence"/>
</dbReference>